<accession>A0A819SN19</accession>
<reference evidence="1" key="1">
    <citation type="submission" date="2021-02" db="EMBL/GenBank/DDBJ databases">
        <authorList>
            <person name="Nowell W R."/>
        </authorList>
    </citation>
    <scope>NUCLEOTIDE SEQUENCE</scope>
</reference>
<name>A0A819SN19_9BILA</name>
<dbReference type="EMBL" id="CAJOAY010004339">
    <property type="protein sequence ID" value="CAF4065563.1"/>
    <property type="molecule type" value="Genomic_DNA"/>
</dbReference>
<evidence type="ECO:0000313" key="2">
    <source>
        <dbReference type="Proteomes" id="UP000663881"/>
    </source>
</evidence>
<dbReference type="AlphaFoldDB" id="A0A819SN19"/>
<feature type="non-terminal residue" evidence="1">
    <location>
        <position position="1"/>
    </location>
</feature>
<comment type="caution">
    <text evidence="1">The sequence shown here is derived from an EMBL/GenBank/DDBJ whole genome shotgun (WGS) entry which is preliminary data.</text>
</comment>
<evidence type="ECO:0000313" key="1">
    <source>
        <dbReference type="EMBL" id="CAF4065563.1"/>
    </source>
</evidence>
<gene>
    <name evidence="1" type="ORF">OKA104_LOCUS33652</name>
</gene>
<dbReference type="Proteomes" id="UP000663881">
    <property type="component" value="Unassembled WGS sequence"/>
</dbReference>
<sequence length="212" mass="25012">MNRDILPSLVIQKIVDNSLTCHDQLIVSHTLHEYLYVNDGFLATILRSSNQINLYYLFQAIITDNSYYIQKEESVLLKDTLISWPYLLPQSFDVHTLNKVWAYYRTDLFSLYVRLFSYSPFVYRPKYTLVNIFKVPFLLKPDSLTSYEQHFFKLHGQYPPVPPHVISNFEQFYSNLIQRFQFDKIAPFIDFNKFILAGGSVLISMLRNVSQP</sequence>
<proteinExistence type="predicted"/>
<protein>
    <submittedName>
        <fullName evidence="1">Uncharacterized protein</fullName>
    </submittedName>
</protein>
<organism evidence="1 2">
    <name type="scientific">Adineta steineri</name>
    <dbReference type="NCBI Taxonomy" id="433720"/>
    <lineage>
        <taxon>Eukaryota</taxon>
        <taxon>Metazoa</taxon>
        <taxon>Spiralia</taxon>
        <taxon>Gnathifera</taxon>
        <taxon>Rotifera</taxon>
        <taxon>Eurotatoria</taxon>
        <taxon>Bdelloidea</taxon>
        <taxon>Adinetida</taxon>
        <taxon>Adinetidae</taxon>
        <taxon>Adineta</taxon>
    </lineage>
</organism>